<proteinExistence type="predicted"/>
<accession>A0AB36R6L4</accession>
<sequence>MWAEMISSNDLYTGKDYAAANPTWHDEDGGVKAANIAKIVRANKISCQKIVDTGCGTGGVLNALLQHDIFRDSVATGYDIAPYAINLAKQRERKNLRFHCGDFLQTNENYDLLLCIDVFEHIDDYMGFLRRLRGRSKYYAFHIPLDISIVGLLRGQHLKQRKEVGHLHYFDQATALATLRDTGFKIIDAQYTRTEDILLIHPEWRTTTAILGNAARRIVRTIAGEDLSVRLLGGASLMVLTS</sequence>
<dbReference type="SUPFAM" id="SSF53335">
    <property type="entry name" value="S-adenosyl-L-methionine-dependent methyltransferases"/>
    <property type="match status" value="1"/>
</dbReference>
<dbReference type="InterPro" id="IPR029063">
    <property type="entry name" value="SAM-dependent_MTases_sf"/>
</dbReference>
<evidence type="ECO:0008006" key="3">
    <source>
        <dbReference type="Google" id="ProtNLM"/>
    </source>
</evidence>
<keyword evidence="2" id="KW-1185">Reference proteome</keyword>
<dbReference type="AlphaFoldDB" id="A0AB36R6L4"/>
<dbReference type="Pfam" id="PF13489">
    <property type="entry name" value="Methyltransf_23"/>
    <property type="match status" value="1"/>
</dbReference>
<dbReference type="Gene3D" id="3.40.50.150">
    <property type="entry name" value="Vaccinia Virus protein VP39"/>
    <property type="match status" value="1"/>
</dbReference>
<organism evidence="1 2">
    <name type="scientific">Mesorhizobium mediterraneum</name>
    <dbReference type="NCBI Taxonomy" id="43617"/>
    <lineage>
        <taxon>Bacteria</taxon>
        <taxon>Pseudomonadati</taxon>
        <taxon>Pseudomonadota</taxon>
        <taxon>Alphaproteobacteria</taxon>
        <taxon>Hyphomicrobiales</taxon>
        <taxon>Phyllobacteriaceae</taxon>
        <taxon>Mesorhizobium</taxon>
    </lineage>
</organism>
<evidence type="ECO:0000313" key="2">
    <source>
        <dbReference type="Proteomes" id="UP000216215"/>
    </source>
</evidence>
<evidence type="ECO:0000313" key="1">
    <source>
        <dbReference type="EMBL" id="PAQ00356.1"/>
    </source>
</evidence>
<reference evidence="2" key="1">
    <citation type="submission" date="2017-08" db="EMBL/GenBank/DDBJ databases">
        <title>Mesorhizobium wenxinae sp. nov., a novel rhizobial species isolated from root nodules of chickpea (Cicer arietinum L.).</title>
        <authorList>
            <person name="Zhang J."/>
        </authorList>
    </citation>
    <scope>NUCLEOTIDE SEQUENCE [LARGE SCALE GENOMIC DNA]</scope>
    <source>
        <strain evidence="2">USDA 3392</strain>
    </source>
</reference>
<gene>
    <name evidence="1" type="ORF">CIT25_21365</name>
</gene>
<dbReference type="Proteomes" id="UP000216215">
    <property type="component" value="Unassembled WGS sequence"/>
</dbReference>
<dbReference type="PANTHER" id="PTHR43861:SF6">
    <property type="entry name" value="METHYLTRANSFERASE TYPE 11"/>
    <property type="match status" value="1"/>
</dbReference>
<dbReference type="PANTHER" id="PTHR43861">
    <property type="entry name" value="TRANS-ACONITATE 2-METHYLTRANSFERASE-RELATED"/>
    <property type="match status" value="1"/>
</dbReference>
<name>A0AB36R6L4_9HYPH</name>
<comment type="caution">
    <text evidence="1">The sequence shown here is derived from an EMBL/GenBank/DDBJ whole genome shotgun (WGS) entry which is preliminary data.</text>
</comment>
<dbReference type="EMBL" id="NPKI01000026">
    <property type="protein sequence ID" value="PAQ00356.1"/>
    <property type="molecule type" value="Genomic_DNA"/>
</dbReference>
<protein>
    <recommendedName>
        <fullName evidence="3">Methylase</fullName>
    </recommendedName>
</protein>
<dbReference type="CDD" id="cd02440">
    <property type="entry name" value="AdoMet_MTases"/>
    <property type="match status" value="1"/>
</dbReference>